<keyword evidence="2" id="KW-1185">Reference proteome</keyword>
<dbReference type="Proteomes" id="UP001195483">
    <property type="component" value="Unassembled WGS sequence"/>
</dbReference>
<gene>
    <name evidence="1" type="ORF">CHS0354_008538</name>
</gene>
<dbReference type="EMBL" id="JAEAOA010000559">
    <property type="protein sequence ID" value="KAK3586939.1"/>
    <property type="molecule type" value="Genomic_DNA"/>
</dbReference>
<reference evidence="1" key="1">
    <citation type="journal article" date="2021" name="Genome Biol. Evol.">
        <title>A High-Quality Reference Genome for a Parasitic Bivalve with Doubly Uniparental Inheritance (Bivalvia: Unionida).</title>
        <authorList>
            <person name="Smith C.H."/>
        </authorList>
    </citation>
    <scope>NUCLEOTIDE SEQUENCE</scope>
    <source>
        <strain evidence="1">CHS0354</strain>
    </source>
</reference>
<evidence type="ECO:0000313" key="2">
    <source>
        <dbReference type="Proteomes" id="UP001195483"/>
    </source>
</evidence>
<reference evidence="1" key="2">
    <citation type="journal article" date="2021" name="Genome Biol. Evol.">
        <title>Developing a high-quality reference genome for a parasitic bivalve with doubly uniparental inheritance (Bivalvia: Unionida).</title>
        <authorList>
            <person name="Smith C.H."/>
        </authorList>
    </citation>
    <scope>NUCLEOTIDE SEQUENCE</scope>
    <source>
        <strain evidence="1">CHS0354</strain>
        <tissue evidence="1">Mantle</tissue>
    </source>
</reference>
<proteinExistence type="predicted"/>
<accession>A0AAE0S893</accession>
<organism evidence="1 2">
    <name type="scientific">Potamilus streckersoni</name>
    <dbReference type="NCBI Taxonomy" id="2493646"/>
    <lineage>
        <taxon>Eukaryota</taxon>
        <taxon>Metazoa</taxon>
        <taxon>Spiralia</taxon>
        <taxon>Lophotrochozoa</taxon>
        <taxon>Mollusca</taxon>
        <taxon>Bivalvia</taxon>
        <taxon>Autobranchia</taxon>
        <taxon>Heteroconchia</taxon>
        <taxon>Palaeoheterodonta</taxon>
        <taxon>Unionida</taxon>
        <taxon>Unionoidea</taxon>
        <taxon>Unionidae</taxon>
        <taxon>Ambleminae</taxon>
        <taxon>Lampsilini</taxon>
        <taxon>Potamilus</taxon>
    </lineage>
</organism>
<sequence>MFPPQMKYALKLGDRKLDLKLHRNYLMDAHVPVTVITNNTVTNLPMVSHSRDYAFYQMDGVDSGASLLVKCPSLDRHCHLIGHFHLDGEEFAVEPDGDVSVTNDNQEDTMPHTMYKLEMKENNSNDTFHVFEGMQPIVNLLPNHSRKYKEKKVQVSSRIGGNGQK</sequence>
<dbReference type="AlphaFoldDB" id="A0AAE0S893"/>
<name>A0AAE0S893_9BIVA</name>
<protein>
    <submittedName>
        <fullName evidence="1">Uncharacterized protein</fullName>
    </submittedName>
</protein>
<reference evidence="1" key="3">
    <citation type="submission" date="2023-05" db="EMBL/GenBank/DDBJ databases">
        <authorList>
            <person name="Smith C.H."/>
        </authorList>
    </citation>
    <scope>NUCLEOTIDE SEQUENCE</scope>
    <source>
        <strain evidence="1">CHS0354</strain>
        <tissue evidence="1">Mantle</tissue>
    </source>
</reference>
<evidence type="ECO:0000313" key="1">
    <source>
        <dbReference type="EMBL" id="KAK3586939.1"/>
    </source>
</evidence>
<comment type="caution">
    <text evidence="1">The sequence shown here is derived from an EMBL/GenBank/DDBJ whole genome shotgun (WGS) entry which is preliminary data.</text>
</comment>